<reference evidence="1" key="2">
    <citation type="journal article" date="2015" name="Data Brief">
        <title>Shoot transcriptome of the giant reed, Arundo donax.</title>
        <authorList>
            <person name="Barrero R.A."/>
            <person name="Guerrero F.D."/>
            <person name="Moolhuijzen P."/>
            <person name="Goolsby J.A."/>
            <person name="Tidwell J."/>
            <person name="Bellgard S.E."/>
            <person name="Bellgard M.I."/>
        </authorList>
    </citation>
    <scope>NUCLEOTIDE SEQUENCE</scope>
    <source>
        <tissue evidence="1">Shoot tissue taken approximately 20 cm above the soil surface</tissue>
    </source>
</reference>
<organism evidence="1">
    <name type="scientific">Arundo donax</name>
    <name type="common">Giant reed</name>
    <name type="synonym">Donax arundinaceus</name>
    <dbReference type="NCBI Taxonomy" id="35708"/>
    <lineage>
        <taxon>Eukaryota</taxon>
        <taxon>Viridiplantae</taxon>
        <taxon>Streptophyta</taxon>
        <taxon>Embryophyta</taxon>
        <taxon>Tracheophyta</taxon>
        <taxon>Spermatophyta</taxon>
        <taxon>Magnoliopsida</taxon>
        <taxon>Liliopsida</taxon>
        <taxon>Poales</taxon>
        <taxon>Poaceae</taxon>
        <taxon>PACMAD clade</taxon>
        <taxon>Arundinoideae</taxon>
        <taxon>Arundineae</taxon>
        <taxon>Arundo</taxon>
    </lineage>
</organism>
<proteinExistence type="predicted"/>
<dbReference type="EMBL" id="GBRH01158112">
    <property type="protein sequence ID" value="JAE39784.1"/>
    <property type="molecule type" value="Transcribed_RNA"/>
</dbReference>
<reference evidence="1" key="1">
    <citation type="submission" date="2014-09" db="EMBL/GenBank/DDBJ databases">
        <authorList>
            <person name="Magalhaes I.L.F."/>
            <person name="Oliveira U."/>
            <person name="Santos F.R."/>
            <person name="Vidigal T.H.D.A."/>
            <person name="Brescovit A.D."/>
            <person name="Santos A.J."/>
        </authorList>
    </citation>
    <scope>NUCLEOTIDE SEQUENCE</scope>
    <source>
        <tissue evidence="1">Shoot tissue taken approximately 20 cm above the soil surface</tissue>
    </source>
</reference>
<protein>
    <submittedName>
        <fullName evidence="1">Uncharacterized protein</fullName>
    </submittedName>
</protein>
<accession>A0A0A9HVD0</accession>
<name>A0A0A9HVD0_ARUDO</name>
<sequence>MLELIPPAEEYRPGWIHPPHVIGIMSNSLWARIGARTPRSMLFPSDNHVLPSRVSRGRKASTGIRIRGLGVG</sequence>
<dbReference type="AlphaFoldDB" id="A0A0A9HVD0"/>
<evidence type="ECO:0000313" key="1">
    <source>
        <dbReference type="EMBL" id="JAE39784.1"/>
    </source>
</evidence>